<sequence>MVGSSDDFNRRGIYGIRKKIARARLSHMWFCDVVGAPHNPFSHLSGHPANLGIQYGTAV</sequence>
<evidence type="ECO:0000313" key="1">
    <source>
        <dbReference type="EMBL" id="KAK5625972.1"/>
    </source>
</evidence>
<evidence type="ECO:0000313" key="2">
    <source>
        <dbReference type="Proteomes" id="UP001305414"/>
    </source>
</evidence>
<reference evidence="1 2" key="1">
    <citation type="submission" date="2023-10" db="EMBL/GenBank/DDBJ databases">
        <title>Draft genome sequence of Xylaria bambusicola isolate GMP-LS, the root and basal stem rot pathogen of sugarcane in Indonesia.</title>
        <authorList>
            <person name="Selvaraj P."/>
            <person name="Muralishankar V."/>
            <person name="Muruganantham S."/>
            <person name="Sp S."/>
            <person name="Haryani S."/>
            <person name="Lau K.J.X."/>
            <person name="Naqvi N.I."/>
        </authorList>
    </citation>
    <scope>NUCLEOTIDE SEQUENCE [LARGE SCALE GENOMIC DNA]</scope>
    <source>
        <strain evidence="1">GMP-LS</strain>
    </source>
</reference>
<name>A0AAN7Z1T5_9PEZI</name>
<accession>A0AAN7Z1T5</accession>
<dbReference type="AlphaFoldDB" id="A0AAN7Z1T5"/>
<gene>
    <name evidence="1" type="ORF">RRF57_001688</name>
</gene>
<dbReference type="Proteomes" id="UP001305414">
    <property type="component" value="Unassembled WGS sequence"/>
</dbReference>
<proteinExistence type="predicted"/>
<keyword evidence="2" id="KW-1185">Reference proteome</keyword>
<comment type="caution">
    <text evidence="1">The sequence shown here is derived from an EMBL/GenBank/DDBJ whole genome shotgun (WGS) entry which is preliminary data.</text>
</comment>
<dbReference type="EMBL" id="JAWHQM010000003">
    <property type="protein sequence ID" value="KAK5625972.1"/>
    <property type="molecule type" value="Genomic_DNA"/>
</dbReference>
<organism evidence="1 2">
    <name type="scientific">Xylaria bambusicola</name>
    <dbReference type="NCBI Taxonomy" id="326684"/>
    <lineage>
        <taxon>Eukaryota</taxon>
        <taxon>Fungi</taxon>
        <taxon>Dikarya</taxon>
        <taxon>Ascomycota</taxon>
        <taxon>Pezizomycotina</taxon>
        <taxon>Sordariomycetes</taxon>
        <taxon>Xylariomycetidae</taxon>
        <taxon>Xylariales</taxon>
        <taxon>Xylariaceae</taxon>
        <taxon>Xylaria</taxon>
    </lineage>
</organism>
<protein>
    <submittedName>
        <fullName evidence="1">Uncharacterized protein</fullName>
    </submittedName>
</protein>